<dbReference type="InterPro" id="IPR019442">
    <property type="entry name" value="THADA/TRM732_DUF2428"/>
</dbReference>
<protein>
    <submittedName>
        <fullName evidence="4">Uncharacterized protein</fullName>
    </submittedName>
</protein>
<evidence type="ECO:0000313" key="5">
    <source>
        <dbReference type="Proteomes" id="UP000580250"/>
    </source>
</evidence>
<dbReference type="PANTHER" id="PTHR14387">
    <property type="entry name" value="THADA/DEATH RECEPTOR INTERACTING PROTEIN"/>
    <property type="match status" value="1"/>
</dbReference>
<dbReference type="Pfam" id="PF25151">
    <property type="entry name" value="TPR_Trm732_C"/>
    <property type="match status" value="1"/>
</dbReference>
<gene>
    <name evidence="4" type="ORF">MENT_LOCUS44393</name>
</gene>
<sequence>MVKTNFGCINWEGCQKLCVTRRSAGLPHLIASLLENAPINDLNDEHGLFHQTMRQLLACSEQSIALTFSAFFSCIQNLQSLFFLILNAHSVLQLMDHLQKIWQVRNAHTQLFAALIKRIFGTPSVERRTLHIETRCKQTSNEFFKRYPSLYEFFLSQMSYISDGLDEKNNKIPQFGCKHLFLAFPLLITLTHLRPHISSLNDDFHYSLQPFLPNLLTLLLYIPAYSIKALASAAIMSISKDSELERILNWLFIQTKQLSTFNGTSNISQNFVSAIQLLLLHINELKLSVSESVEKLSVWINKQKLFLNCYVT</sequence>
<dbReference type="Proteomes" id="UP000580250">
    <property type="component" value="Unassembled WGS sequence"/>
</dbReference>
<dbReference type="InterPro" id="IPR051954">
    <property type="entry name" value="tRNA_methyltransferase_THADA"/>
</dbReference>
<dbReference type="GO" id="GO:0030488">
    <property type="term" value="P:tRNA methylation"/>
    <property type="evidence" value="ECO:0007669"/>
    <property type="project" value="TreeGrafter"/>
</dbReference>
<dbReference type="OrthoDB" id="73997at2759"/>
<reference evidence="4 5" key="1">
    <citation type="submission" date="2020-08" db="EMBL/GenBank/DDBJ databases">
        <authorList>
            <person name="Koutsovoulos G."/>
            <person name="Danchin GJ E."/>
        </authorList>
    </citation>
    <scope>NUCLEOTIDE SEQUENCE [LARGE SCALE GENOMIC DNA]</scope>
</reference>
<proteinExistence type="predicted"/>
<evidence type="ECO:0000259" key="2">
    <source>
        <dbReference type="Pfam" id="PF10350"/>
    </source>
</evidence>
<dbReference type="Pfam" id="PF10350">
    <property type="entry name" value="DUF2428"/>
    <property type="match status" value="1"/>
</dbReference>
<dbReference type="AlphaFoldDB" id="A0A6V7WX85"/>
<keyword evidence="1" id="KW-0819">tRNA processing</keyword>
<comment type="caution">
    <text evidence="4">The sequence shown here is derived from an EMBL/GenBank/DDBJ whole genome shotgun (WGS) entry which is preliminary data.</text>
</comment>
<evidence type="ECO:0000313" key="4">
    <source>
        <dbReference type="EMBL" id="CAD2191553.1"/>
    </source>
</evidence>
<dbReference type="InterPro" id="IPR056842">
    <property type="entry name" value="THADA-like_TPR_C"/>
</dbReference>
<dbReference type="PANTHER" id="PTHR14387:SF7">
    <property type="entry name" value="THYROID ADENOMA-ASSOCIATED PROTEIN"/>
    <property type="match status" value="1"/>
</dbReference>
<evidence type="ECO:0000256" key="1">
    <source>
        <dbReference type="ARBA" id="ARBA00022694"/>
    </source>
</evidence>
<organism evidence="4 5">
    <name type="scientific">Meloidogyne enterolobii</name>
    <name type="common">Root-knot nematode worm</name>
    <name type="synonym">Meloidogyne mayaguensis</name>
    <dbReference type="NCBI Taxonomy" id="390850"/>
    <lineage>
        <taxon>Eukaryota</taxon>
        <taxon>Metazoa</taxon>
        <taxon>Ecdysozoa</taxon>
        <taxon>Nematoda</taxon>
        <taxon>Chromadorea</taxon>
        <taxon>Rhabditida</taxon>
        <taxon>Tylenchina</taxon>
        <taxon>Tylenchomorpha</taxon>
        <taxon>Tylenchoidea</taxon>
        <taxon>Meloidogynidae</taxon>
        <taxon>Meloidogyninae</taxon>
        <taxon>Meloidogyne</taxon>
    </lineage>
</organism>
<name>A0A6V7WX85_MELEN</name>
<dbReference type="GO" id="GO:0005829">
    <property type="term" value="C:cytosol"/>
    <property type="evidence" value="ECO:0007669"/>
    <property type="project" value="TreeGrafter"/>
</dbReference>
<accession>A0A6V7WX85</accession>
<evidence type="ECO:0000259" key="3">
    <source>
        <dbReference type="Pfam" id="PF25151"/>
    </source>
</evidence>
<feature type="domain" description="DUF2428" evidence="2">
    <location>
        <begin position="4"/>
        <end position="64"/>
    </location>
</feature>
<dbReference type="EMBL" id="CAJEWN010000886">
    <property type="protein sequence ID" value="CAD2191553.1"/>
    <property type="molecule type" value="Genomic_DNA"/>
</dbReference>
<feature type="domain" description="tRNA (32-2'-O)-methyltransferase regulator THADA-like C-terminal TPR repeats region" evidence="3">
    <location>
        <begin position="105"/>
        <end position="255"/>
    </location>
</feature>